<sequence>MIDWKKAGEKAKALDAAYGKKPVSGAPTSQSVNAAKSGVALPMVQTARATMGQGAIFLPMGTVKSFTDGAAKAEEKRMTTLPTPTGKTDAEELRSEVRQRTQLAAGMPTEQVASRINTGAQNQAQSKEAWDASAAGIKAKAETRYAELDKLRKRQTQLRARLIEADNGVDVSQPLQMGNIQSMSAELSDVTRSIQALEREQNKTRQNYYVQDNEEKFSKLSGDESGQGLYTTAGTAGAPDVVIRRVLSSLEQGGSLQGDPDAVAQIRERFGVSPETSGSTAQYMNDLTALLGRDDLGEDIQAEAVDELKRRGYDYTRMSGYKQTKKEAAEYARKQAEREEAAKKYPVQSSIVSVLAAPAKGLDFLQVAGRALGANSDERNLDTYVPLNPYRMEATNLVNTIRSTVSDEIEKNTDFELAGQNVASFLYNTGMSVAESAAQVATLGPAATIFMGASAASDTAQDVMARGGSNQQAFWGGLAAGAAETIFEKFSIDNLLKPRTVDSVKTLLRETAKQAGVEASEEVFTEIANILSDAAIMGGNSNFNVAVQSYMNQGMSADEARKKAYLDNVANVAWAGVGGALSGGVMGGAVSGTNYVMGRQQTSGDSSSTLPSVADRSVSMLPGADVDNKTVSTGETAQSWLVPLSDAERKQLSTGKKNFVADTLSDIVSFARNALSQKGGSERLYMGKVPDSTAEMVRESVGVDIAGYNAILPGDSVQHIFKQHGDPMIESARGQRAVTAEDIAMIPQVVAEPDSVHMSDSVDSAGRNVLIFSKQIGDMYITAQAVTDGRHALTTDTIWIQKKKGPQVTTSDVGITADPAHNAQSVPPQGLSSDTTILQPEGGVKGQYVQESAENTLGGDSVGAAKSKFGYQQKDSRVGSNTYSKMYSEVLGELESAGADLSTLPYDVVTEKQSVERAQQRLFTDLEGEISDLPQRAAWSGEDLDTAMGVLDRYLADAKESGDYQKANEWAKLVQEKGTQAGQMIQAFAKYSRTPQGILVDAVSTLDKTKLNQERKNSVLADVQRTTESLDSLKDGDKAGAIALIRDASYIRKTGDFFRNRLSSQLDAALEGDSFEHLKAVATAQASSIASDYLPKDKGKVIKAWHSQLMLSNLATFMRNFVGNNVFDPVDAWAGSTSMVPLDILLSKFTGTRSTAVDKSWFSSAKRQGAIDGMLKSYIESALDVDIDGIETRYGQTSRRTFKMTGGVFERFLSAWAKYQSYALNVTDDFQKGGIQTEGQRGIDALKERGQITDNSLDAHGEELAKYRTFQDNTAASAAMMGLHDIGNLIGVGDSGKTVAGGKVHSFGAGDLFLPFSRVPANLVSRAAEYSPLGFAKGAEEVIGVLRDAKRGTLTAAQQAKAVSDVGRGLTGTALIASFAALAMAGVLRVADDDNDKDVEAQNAAEGATGTQLNLDAAQRWLSGGDTTWKSGDTLMSIGFLEPINAQMTTGALVAQELKNGEASPWSFLKSSADGTIQSLLDLPVMSNLQSLVDGYTYSDAETTGGKIVDAAVSFGAGNVSSILLPNVVKAAAKAGDQYYRDGYTSESVAGQTVDSLKMGLPGLRETLPIKLTPFGENKEYGGNGVTNALNSMLLPGAVTTYRQDDVSRELQRVREATGESNIYPDRNAPRTVKYGGETYELTAAERETYQRRRGTLTDELMTAIIGTDQYKNAPVDEQSAILSDAVGFANDTAKREMLAGQGITYKSSQWEKAYKAVEAGVGFDVYLDYNDRLSALKEQGKTSDANAAVRKELMSDSRLTTAQKSVLDETLLSDTVIIPKDVTVDYGDGDSFIITQMSAAAQKKWPDIRDTFGLSAEDYREAYQAYTNDGMTAAEKKKKLQDIVGGYAAGNRLYTELGKKDK</sequence>
<proteinExistence type="predicted"/>
<evidence type="ECO:0000313" key="3">
    <source>
        <dbReference type="EMBL" id="SBW02420.1"/>
    </source>
</evidence>
<protein>
    <recommendedName>
        <fullName evidence="2">Phage-Barnase-EndoU-ColicinE5/D-RelE like nuclease 3 domain-containing protein</fullName>
    </recommendedName>
</protein>
<accession>A0A212JSJ4</accession>
<gene>
    <name evidence="3" type="ORF">KL86CLO1_11643</name>
</gene>
<keyword evidence="1" id="KW-0175">Coiled coil</keyword>
<evidence type="ECO:0000256" key="1">
    <source>
        <dbReference type="SAM" id="Coils"/>
    </source>
</evidence>
<reference evidence="3" key="1">
    <citation type="submission" date="2016-04" db="EMBL/GenBank/DDBJ databases">
        <authorList>
            <person name="Evans L.H."/>
            <person name="Alamgir A."/>
            <person name="Owens N."/>
            <person name="Weber N.D."/>
            <person name="Virtaneva K."/>
            <person name="Barbian K."/>
            <person name="Babar A."/>
            <person name="Rosenke K."/>
        </authorList>
    </citation>
    <scope>NUCLEOTIDE SEQUENCE</scope>
    <source>
        <strain evidence="3">86</strain>
    </source>
</reference>
<dbReference type="InterPro" id="IPR041301">
    <property type="entry name" value="PBECR3"/>
</dbReference>
<feature type="coiled-coil region" evidence="1">
    <location>
        <begin position="180"/>
        <end position="207"/>
    </location>
</feature>
<evidence type="ECO:0000259" key="2">
    <source>
        <dbReference type="Pfam" id="PF18812"/>
    </source>
</evidence>
<name>A0A212JSJ4_9FIRM</name>
<organism evidence="3">
    <name type="scientific">uncultured Eubacteriales bacterium</name>
    <dbReference type="NCBI Taxonomy" id="172733"/>
    <lineage>
        <taxon>Bacteria</taxon>
        <taxon>Bacillati</taxon>
        <taxon>Bacillota</taxon>
        <taxon>Clostridia</taxon>
        <taxon>Eubacteriales</taxon>
        <taxon>environmental samples</taxon>
    </lineage>
</organism>
<dbReference type="EMBL" id="FLUN01000001">
    <property type="protein sequence ID" value="SBW02420.1"/>
    <property type="molecule type" value="Genomic_DNA"/>
</dbReference>
<dbReference type="Pfam" id="PF18812">
    <property type="entry name" value="PBECR3"/>
    <property type="match status" value="1"/>
</dbReference>
<feature type="domain" description="Phage-Barnase-EndoU-ColicinE5/D-RelE like nuclease 3" evidence="2">
    <location>
        <begin position="691"/>
        <end position="803"/>
    </location>
</feature>